<gene>
    <name evidence="2" type="ORF">Nans01_07670</name>
</gene>
<protein>
    <submittedName>
        <fullName evidence="2">Uncharacterized protein</fullName>
    </submittedName>
</protein>
<dbReference type="EMBL" id="BSQG01000001">
    <property type="protein sequence ID" value="GLU46416.1"/>
    <property type="molecule type" value="Genomic_DNA"/>
</dbReference>
<comment type="caution">
    <text evidence="2">The sequence shown here is derived from an EMBL/GenBank/DDBJ whole genome shotgun (WGS) entry which is preliminary data.</text>
</comment>
<evidence type="ECO:0000313" key="2">
    <source>
        <dbReference type="EMBL" id="GLU46416.1"/>
    </source>
</evidence>
<keyword evidence="3" id="KW-1185">Reference proteome</keyword>
<feature type="region of interest" description="Disordered" evidence="1">
    <location>
        <begin position="47"/>
        <end position="67"/>
    </location>
</feature>
<accession>A0A9W6P3I0</accession>
<dbReference type="AlphaFoldDB" id="A0A9W6P3I0"/>
<evidence type="ECO:0000313" key="3">
    <source>
        <dbReference type="Proteomes" id="UP001165092"/>
    </source>
</evidence>
<proteinExistence type="predicted"/>
<evidence type="ECO:0000256" key="1">
    <source>
        <dbReference type="SAM" id="MobiDB-lite"/>
    </source>
</evidence>
<sequence>MCLEWDEQRGVGKTFQAPVSGHRELRFEQGEAVDPGRGAAWDIVKRAGSARPDDPCPGRGTQQWVSP</sequence>
<name>A0A9W6P3I0_9ACTN</name>
<organism evidence="2 3">
    <name type="scientific">Nocardiopsis ansamitocini</name>
    <dbReference type="NCBI Taxonomy" id="1670832"/>
    <lineage>
        <taxon>Bacteria</taxon>
        <taxon>Bacillati</taxon>
        <taxon>Actinomycetota</taxon>
        <taxon>Actinomycetes</taxon>
        <taxon>Streptosporangiales</taxon>
        <taxon>Nocardiopsidaceae</taxon>
        <taxon>Nocardiopsis</taxon>
    </lineage>
</organism>
<reference evidence="2" key="1">
    <citation type="submission" date="2023-02" db="EMBL/GenBank/DDBJ databases">
        <title>Nocardiopsis ansamitocini NBRC 112285.</title>
        <authorList>
            <person name="Ichikawa N."/>
            <person name="Sato H."/>
            <person name="Tonouchi N."/>
        </authorList>
    </citation>
    <scope>NUCLEOTIDE SEQUENCE</scope>
    <source>
        <strain evidence="2">NBRC 112285</strain>
    </source>
</reference>
<dbReference type="Proteomes" id="UP001165092">
    <property type="component" value="Unassembled WGS sequence"/>
</dbReference>